<keyword evidence="5 7" id="KW-1133">Transmembrane helix</keyword>
<dbReference type="NCBIfam" id="TIGR01097">
    <property type="entry name" value="PhnE"/>
    <property type="match status" value="1"/>
</dbReference>
<name>A0A0A5G6T3_9BACI</name>
<organism evidence="9 10">
    <name type="scientific">Pontibacillus litoralis JSM 072002</name>
    <dbReference type="NCBI Taxonomy" id="1385512"/>
    <lineage>
        <taxon>Bacteria</taxon>
        <taxon>Bacillati</taxon>
        <taxon>Bacillota</taxon>
        <taxon>Bacilli</taxon>
        <taxon>Bacillales</taxon>
        <taxon>Bacillaceae</taxon>
        <taxon>Pontibacillus</taxon>
    </lineage>
</organism>
<dbReference type="EMBL" id="AVPG01000005">
    <property type="protein sequence ID" value="KGX87759.1"/>
    <property type="molecule type" value="Genomic_DNA"/>
</dbReference>
<keyword evidence="3" id="KW-1003">Cell membrane</keyword>
<accession>A0A0A5G6T3</accession>
<dbReference type="PANTHER" id="PTHR30043:SF1">
    <property type="entry name" value="ABC TRANSPORT SYSTEM PERMEASE PROTEIN P69"/>
    <property type="match status" value="1"/>
</dbReference>
<keyword evidence="10" id="KW-1185">Reference proteome</keyword>
<dbReference type="Pfam" id="PF00528">
    <property type="entry name" value="BPD_transp_1"/>
    <property type="match status" value="1"/>
</dbReference>
<feature type="transmembrane region" description="Helical" evidence="7">
    <location>
        <begin position="27"/>
        <end position="45"/>
    </location>
</feature>
<dbReference type="RefSeq" id="WP_084600140.1">
    <property type="nucleotide sequence ID" value="NZ_AVPG01000005.1"/>
</dbReference>
<dbReference type="CDD" id="cd06261">
    <property type="entry name" value="TM_PBP2"/>
    <property type="match status" value="1"/>
</dbReference>
<feature type="transmembrane region" description="Helical" evidence="7">
    <location>
        <begin position="135"/>
        <end position="160"/>
    </location>
</feature>
<protein>
    <submittedName>
        <fullName evidence="9">Alkylphosphonate ABC transporter permease</fullName>
    </submittedName>
</protein>
<evidence type="ECO:0000259" key="8">
    <source>
        <dbReference type="PROSITE" id="PS50928"/>
    </source>
</evidence>
<dbReference type="OrthoDB" id="9808005at2"/>
<dbReference type="Gene3D" id="1.10.3720.10">
    <property type="entry name" value="MetI-like"/>
    <property type="match status" value="1"/>
</dbReference>
<dbReference type="STRING" id="1385512.N784_14200"/>
<evidence type="ECO:0000256" key="1">
    <source>
        <dbReference type="ARBA" id="ARBA00004651"/>
    </source>
</evidence>
<evidence type="ECO:0000256" key="2">
    <source>
        <dbReference type="ARBA" id="ARBA00022448"/>
    </source>
</evidence>
<keyword evidence="2 7" id="KW-0813">Transport</keyword>
<dbReference type="GO" id="GO:0015416">
    <property type="term" value="F:ABC-type phosphonate transporter activity"/>
    <property type="evidence" value="ECO:0007669"/>
    <property type="project" value="InterPro"/>
</dbReference>
<dbReference type="SUPFAM" id="SSF161098">
    <property type="entry name" value="MetI-like"/>
    <property type="match status" value="1"/>
</dbReference>
<reference evidence="9 10" key="1">
    <citation type="submission" date="2013-08" db="EMBL/GenBank/DDBJ databases">
        <authorList>
            <person name="Huang J."/>
            <person name="Wang G."/>
        </authorList>
    </citation>
    <scope>NUCLEOTIDE SEQUENCE [LARGE SCALE GENOMIC DNA]</scope>
    <source>
        <strain evidence="9 10">JSM 072002</strain>
    </source>
</reference>
<dbReference type="InterPro" id="IPR005769">
    <property type="entry name" value="PhnE/PtxC"/>
</dbReference>
<dbReference type="eggNOG" id="COG3639">
    <property type="taxonomic scope" value="Bacteria"/>
</dbReference>
<comment type="caution">
    <text evidence="9">The sequence shown here is derived from an EMBL/GenBank/DDBJ whole genome shotgun (WGS) entry which is preliminary data.</text>
</comment>
<comment type="subcellular location">
    <subcellularLocation>
        <location evidence="1 7">Cell membrane</location>
        <topology evidence="1 7">Multi-pass membrane protein</topology>
    </subcellularLocation>
</comment>
<evidence type="ECO:0000256" key="6">
    <source>
        <dbReference type="ARBA" id="ARBA00023136"/>
    </source>
</evidence>
<dbReference type="Proteomes" id="UP000030401">
    <property type="component" value="Unassembled WGS sequence"/>
</dbReference>
<dbReference type="PANTHER" id="PTHR30043">
    <property type="entry name" value="PHOSPHONATES TRANSPORT SYSTEM PERMEASE PROTEIN"/>
    <property type="match status" value="1"/>
</dbReference>
<comment type="similarity">
    <text evidence="7">Belongs to the binding-protein-dependent transport system permease family.</text>
</comment>
<feature type="transmembrane region" description="Helical" evidence="7">
    <location>
        <begin position="249"/>
        <end position="267"/>
    </location>
</feature>
<dbReference type="PROSITE" id="PS50928">
    <property type="entry name" value="ABC_TM1"/>
    <property type="match status" value="1"/>
</dbReference>
<evidence type="ECO:0000256" key="5">
    <source>
        <dbReference type="ARBA" id="ARBA00022989"/>
    </source>
</evidence>
<dbReference type="AlphaFoldDB" id="A0A0A5G6T3"/>
<evidence type="ECO:0000256" key="4">
    <source>
        <dbReference type="ARBA" id="ARBA00022692"/>
    </source>
</evidence>
<evidence type="ECO:0000313" key="10">
    <source>
        <dbReference type="Proteomes" id="UP000030401"/>
    </source>
</evidence>
<dbReference type="InterPro" id="IPR000515">
    <property type="entry name" value="MetI-like"/>
</dbReference>
<dbReference type="InterPro" id="IPR035906">
    <property type="entry name" value="MetI-like_sf"/>
</dbReference>
<gene>
    <name evidence="9" type="ORF">N784_14200</name>
</gene>
<sequence length="275" mass="30201">MNKPQSTQATNDSVPVIKGLASSKQKLRNLLILLIVGSLYLYSSIQTESFITRFNSEFFSNVGRMLGQMWPPNMEFASTVWPKLAETVQMAVIGTSIAAMFSLPLSLLASYNIIPSKIVYRTTKFFLNVLRTIPEILLAVIFISLVGIGVFPGILALAVFSVGILAKLMSDTIESIDMNQVEALRASGANTLQVIHYAVLPQIMPQFASFSLYVFEINVRASVVLGFVGAGGVGLLLNQQISFFNYPNAMALTIIIYVVVVFIDYISNKIREALL</sequence>
<feature type="transmembrane region" description="Helical" evidence="7">
    <location>
        <begin position="90"/>
        <end position="114"/>
    </location>
</feature>
<keyword evidence="4 7" id="KW-0812">Transmembrane</keyword>
<evidence type="ECO:0000256" key="7">
    <source>
        <dbReference type="RuleBase" id="RU363032"/>
    </source>
</evidence>
<evidence type="ECO:0000256" key="3">
    <source>
        <dbReference type="ARBA" id="ARBA00022475"/>
    </source>
</evidence>
<proteinExistence type="inferred from homology"/>
<dbReference type="GO" id="GO:0005886">
    <property type="term" value="C:plasma membrane"/>
    <property type="evidence" value="ECO:0007669"/>
    <property type="project" value="UniProtKB-SubCell"/>
</dbReference>
<keyword evidence="6 7" id="KW-0472">Membrane</keyword>
<feature type="domain" description="ABC transmembrane type-1" evidence="8">
    <location>
        <begin position="84"/>
        <end position="267"/>
    </location>
</feature>
<evidence type="ECO:0000313" key="9">
    <source>
        <dbReference type="EMBL" id="KGX87759.1"/>
    </source>
</evidence>
<feature type="transmembrane region" description="Helical" evidence="7">
    <location>
        <begin position="217"/>
        <end position="237"/>
    </location>
</feature>